<dbReference type="RefSeq" id="WP_054584481.1">
    <property type="nucleotide sequence ID" value="NZ_LGUC01000001.1"/>
</dbReference>
<dbReference type="AlphaFoldDB" id="A0A0P7HEL2"/>
<comment type="caution">
    <text evidence="2">The sequence shown here is derived from an EMBL/GenBank/DDBJ whole genome shotgun (WGS) entry which is preliminary data.</text>
</comment>
<reference evidence="3" key="1">
    <citation type="submission" date="2013-11" db="EMBL/GenBank/DDBJ databases">
        <authorList>
            <person name="Hoang H.T."/>
            <person name="Killian M.L."/>
            <person name="Madson D.M."/>
            <person name="Arruda P.H.E."/>
            <person name="Sun D."/>
            <person name="Schwartz K.J."/>
            <person name="Yoon K."/>
        </authorList>
    </citation>
    <scope>NUCLEOTIDE SEQUENCE [LARGE SCALE GENOMIC DNA]</scope>
    <source>
        <strain evidence="3">CDK2</strain>
    </source>
</reference>
<sequence>MGSRLRLQGPHADGRRDGKLATVPVPAGAVDTVLAALYGAGLDETTSTVVTDVQRATVPNVEEITDRYVEGPSGDRGVSNDQVRERAI</sequence>
<feature type="region of interest" description="Disordered" evidence="1">
    <location>
        <begin position="1"/>
        <end position="20"/>
    </location>
</feature>
<organism evidence="2 3">
    <name type="scientific">Halolamina pelagica</name>
    <dbReference type="NCBI Taxonomy" id="699431"/>
    <lineage>
        <taxon>Archaea</taxon>
        <taxon>Methanobacteriati</taxon>
        <taxon>Methanobacteriota</taxon>
        <taxon>Stenosarchaea group</taxon>
        <taxon>Halobacteria</taxon>
        <taxon>Halobacteriales</taxon>
        <taxon>Haloferacaceae</taxon>
    </lineage>
</organism>
<dbReference type="EMBL" id="LGUC01000001">
    <property type="protein sequence ID" value="KPN32133.1"/>
    <property type="molecule type" value="Genomic_DNA"/>
</dbReference>
<name>A0A0P7HEL2_9EURY</name>
<dbReference type="OrthoDB" id="275581at2157"/>
<evidence type="ECO:0000313" key="2">
    <source>
        <dbReference type="EMBL" id="KPN32133.1"/>
    </source>
</evidence>
<evidence type="ECO:0000256" key="1">
    <source>
        <dbReference type="SAM" id="MobiDB-lite"/>
    </source>
</evidence>
<accession>A0A0P7HEL2</accession>
<dbReference type="Proteomes" id="UP000050535">
    <property type="component" value="Unassembled WGS sequence"/>
</dbReference>
<evidence type="ECO:0000313" key="3">
    <source>
        <dbReference type="Proteomes" id="UP000050535"/>
    </source>
</evidence>
<gene>
    <name evidence="2" type="ORF">SY89_02893</name>
</gene>
<feature type="region of interest" description="Disordered" evidence="1">
    <location>
        <begin position="67"/>
        <end position="88"/>
    </location>
</feature>
<proteinExistence type="predicted"/>
<keyword evidence="3" id="KW-1185">Reference proteome</keyword>
<protein>
    <submittedName>
        <fullName evidence="2">Uncharacterized protein</fullName>
    </submittedName>
</protein>